<name>A0AAW7PRZ5_9BACT</name>
<gene>
    <name evidence="1" type="ORF">O8C91_07870</name>
</gene>
<reference evidence="1" key="1">
    <citation type="submission" date="2022-12" db="EMBL/GenBank/DDBJ databases">
        <authorList>
            <person name="Uljanovas D."/>
        </authorList>
    </citation>
    <scope>NUCLEOTIDE SEQUENCE</scope>
    <source>
        <strain evidence="1">RCM39</strain>
    </source>
</reference>
<reference evidence="1" key="2">
    <citation type="journal article" date="2023" name="Microorganisms">
        <title>Genomic Characterization of Arcobacter butzleri Strains Isolated from Various Sources in Lithuania.</title>
        <authorList>
            <person name="Uljanovas D."/>
            <person name="Golz G."/>
            <person name="Fleischmann S."/>
            <person name="Kudirkiene E."/>
            <person name="Kasetiene N."/>
            <person name="Grineviciene A."/>
            <person name="Tamuleviciene E."/>
            <person name="Aksomaitiene J."/>
            <person name="Alter T."/>
            <person name="Malakauskas M."/>
        </authorList>
    </citation>
    <scope>NUCLEOTIDE SEQUENCE</scope>
    <source>
        <strain evidence="1">RCM39</strain>
    </source>
</reference>
<dbReference type="Gene3D" id="3.40.50.450">
    <property type="match status" value="1"/>
</dbReference>
<dbReference type="RefSeq" id="WP_301344631.1">
    <property type="nucleotide sequence ID" value="NZ_JAPZDB010000003.1"/>
</dbReference>
<evidence type="ECO:0000313" key="1">
    <source>
        <dbReference type="EMBL" id="MDN5064107.1"/>
    </source>
</evidence>
<organism evidence="1 2">
    <name type="scientific">Aliarcobacter butzleri</name>
    <dbReference type="NCBI Taxonomy" id="28197"/>
    <lineage>
        <taxon>Bacteria</taxon>
        <taxon>Pseudomonadati</taxon>
        <taxon>Campylobacterota</taxon>
        <taxon>Epsilonproteobacteria</taxon>
        <taxon>Campylobacterales</taxon>
        <taxon>Arcobacteraceae</taxon>
        <taxon>Aliarcobacter</taxon>
    </lineage>
</organism>
<dbReference type="Proteomes" id="UP001171529">
    <property type="component" value="Unassembled WGS sequence"/>
</dbReference>
<comment type="caution">
    <text evidence="1">The sequence shown here is derived from an EMBL/GenBank/DDBJ whole genome shotgun (WGS) entry which is preliminary data.</text>
</comment>
<proteinExistence type="predicted"/>
<protein>
    <submittedName>
        <fullName evidence="1">Uncharacterized protein</fullName>
    </submittedName>
</protein>
<dbReference type="AlphaFoldDB" id="A0AAW7PRZ5"/>
<dbReference type="EMBL" id="JAPZDC010000005">
    <property type="protein sequence ID" value="MDN5064107.1"/>
    <property type="molecule type" value="Genomic_DNA"/>
</dbReference>
<evidence type="ECO:0000313" key="2">
    <source>
        <dbReference type="Proteomes" id="UP001171529"/>
    </source>
</evidence>
<accession>A0AAW7PRZ5</accession>
<sequence length="292" mass="33811">MSDDKKIDNKKVDINEEIDCFVIMPISNQLGYEDNHFTLVYEDIIKPSIINNNMNPVRADETKNTNLIHLDILKKVIQTPIAICDMSSKNPNVFYELGMRQAFDMPTVLLIDEDTKVPFDISGLRYVTYKKDMSYRNVTKAIENLTNALKETFEKKDDKTEINSLIRLMELTTAKIETKNITKSEKVELLQELELREIRNSIKQIVDMQKSIITNINFDYRKDILSQNDSYINKKRVKSDLVLGKPVYSDGEELGILLGIGENYIVTRKDDGERMRISMDSPTYKNLSNFPF</sequence>